<feature type="domain" description="PDZ" evidence="3">
    <location>
        <begin position="104"/>
        <end position="176"/>
    </location>
</feature>
<protein>
    <submittedName>
        <fullName evidence="4">PDZ domain-containing protein</fullName>
    </submittedName>
</protein>
<evidence type="ECO:0000259" key="3">
    <source>
        <dbReference type="SMART" id="SM00228"/>
    </source>
</evidence>
<gene>
    <name evidence="4" type="ORF">HCJ95_02855</name>
</gene>
<dbReference type="SMART" id="SM00228">
    <property type="entry name" value="PDZ"/>
    <property type="match status" value="1"/>
</dbReference>
<dbReference type="EMBL" id="JAATEL010000002">
    <property type="protein sequence ID" value="NJP13254.1"/>
    <property type="molecule type" value="Genomic_DNA"/>
</dbReference>
<feature type="transmembrane region" description="Helical" evidence="2">
    <location>
        <begin position="42"/>
        <end position="68"/>
    </location>
</feature>
<dbReference type="Proteomes" id="UP000635996">
    <property type="component" value="Unassembled WGS sequence"/>
</dbReference>
<dbReference type="InterPro" id="IPR001478">
    <property type="entry name" value="PDZ"/>
</dbReference>
<dbReference type="Pfam" id="PF13180">
    <property type="entry name" value="PDZ_2"/>
    <property type="match status" value="1"/>
</dbReference>
<evidence type="ECO:0000256" key="1">
    <source>
        <dbReference type="SAM" id="MobiDB-lite"/>
    </source>
</evidence>
<evidence type="ECO:0000313" key="4">
    <source>
        <dbReference type="EMBL" id="NJP13254.1"/>
    </source>
</evidence>
<evidence type="ECO:0000313" key="5">
    <source>
        <dbReference type="Proteomes" id="UP000635996"/>
    </source>
</evidence>
<dbReference type="SUPFAM" id="SSF50156">
    <property type="entry name" value="PDZ domain-like"/>
    <property type="match status" value="1"/>
</dbReference>
<accession>A0ABX0YLG8</accession>
<proteinExistence type="predicted"/>
<keyword evidence="2" id="KW-0472">Membrane</keyword>
<keyword evidence="2" id="KW-1133">Transmembrane helix</keyword>
<dbReference type="Gene3D" id="2.30.42.10">
    <property type="match status" value="1"/>
</dbReference>
<name>A0ABX0YLG8_STRTL</name>
<reference evidence="4 5" key="1">
    <citation type="submission" date="2020-03" db="EMBL/GenBank/DDBJ databases">
        <title>WGS of actinomycetes isolated from Thailand.</title>
        <authorList>
            <person name="Thawai C."/>
        </authorList>
    </citation>
    <scope>NUCLEOTIDE SEQUENCE [LARGE SCALE GENOMIC DNA]</scope>
    <source>
        <strain evidence="4 5">NBRC 13905</strain>
    </source>
</reference>
<dbReference type="RefSeq" id="WP_168130874.1">
    <property type="nucleotide sequence ID" value="NZ_BMVZ01000004.1"/>
</dbReference>
<feature type="region of interest" description="Disordered" evidence="1">
    <location>
        <begin position="75"/>
        <end position="100"/>
    </location>
</feature>
<feature type="region of interest" description="Disordered" evidence="1">
    <location>
        <begin position="1"/>
        <end position="35"/>
    </location>
</feature>
<keyword evidence="2" id="KW-0812">Transmembrane</keyword>
<dbReference type="InterPro" id="IPR036034">
    <property type="entry name" value="PDZ_sf"/>
</dbReference>
<feature type="compositionally biased region" description="Low complexity" evidence="1">
    <location>
        <begin position="85"/>
        <end position="100"/>
    </location>
</feature>
<keyword evidence="5" id="KW-1185">Reference proteome</keyword>
<comment type="caution">
    <text evidence="4">The sequence shown here is derived from an EMBL/GenBank/DDBJ whole genome shotgun (WGS) entry which is preliminary data.</text>
</comment>
<organism evidence="4 5">
    <name type="scientific">Streptomyces thermoviolaceus subsp. thermoviolaceus</name>
    <dbReference type="NCBI Taxonomy" id="66860"/>
    <lineage>
        <taxon>Bacteria</taxon>
        <taxon>Bacillati</taxon>
        <taxon>Actinomycetota</taxon>
        <taxon>Actinomycetes</taxon>
        <taxon>Kitasatosporales</taxon>
        <taxon>Streptomycetaceae</taxon>
        <taxon>Streptomyces</taxon>
    </lineage>
</organism>
<evidence type="ECO:0000256" key="2">
    <source>
        <dbReference type="SAM" id="Phobius"/>
    </source>
</evidence>
<sequence>MERTALRPRPLPGRNPAADRTDEPDPGQSPPAARPRRLTSALCGLCAGLVVLVAGAGVGAAGAAVVGLSRLPAQQHRADAPPSTPAASGPTPATAPAPASDVRPALGVEAVDDDAGPGARIVAVHVPGPGARAGLTAGDVLLALDGARIDSAAALARAVARVRPGDRVVLTVRHPGGGLRRLTVVPAVVA</sequence>